<evidence type="ECO:0000313" key="3">
    <source>
        <dbReference type="Proteomes" id="UP000708208"/>
    </source>
</evidence>
<proteinExistence type="predicted"/>
<sequence>MFYIVMLLIPITVSLPTGIKSTRFLQVSPHDLSTNIREARSVDMDEEISVSNLTPQEILQLLIMKYNSKIHHEPRARMILDEFTDKDISEICGTSASLKCGREVMMAFDEDSGDVEERCNIRKNFLECIDETRKECKAMAKTGVFPLLPPKGEVAAFQGKVWRALWTSGGCLLSN</sequence>
<reference evidence="2" key="1">
    <citation type="submission" date="2021-06" db="EMBL/GenBank/DDBJ databases">
        <authorList>
            <person name="Hodson N. C."/>
            <person name="Mongue J. A."/>
            <person name="Jaron S. K."/>
        </authorList>
    </citation>
    <scope>NUCLEOTIDE SEQUENCE</scope>
</reference>
<dbReference type="Proteomes" id="UP000708208">
    <property type="component" value="Unassembled WGS sequence"/>
</dbReference>
<keyword evidence="1" id="KW-0732">Signal</keyword>
<gene>
    <name evidence="2" type="ORF">AFUS01_LOCUS13292</name>
</gene>
<feature type="signal peptide" evidence="1">
    <location>
        <begin position="1"/>
        <end position="21"/>
    </location>
</feature>
<dbReference type="AlphaFoldDB" id="A0A8J2JQ76"/>
<evidence type="ECO:0000256" key="1">
    <source>
        <dbReference type="SAM" id="SignalP"/>
    </source>
</evidence>
<dbReference type="EMBL" id="CAJVCH010107683">
    <property type="protein sequence ID" value="CAG7724259.1"/>
    <property type="molecule type" value="Genomic_DNA"/>
</dbReference>
<feature type="chain" id="PRO_5035208431" evidence="1">
    <location>
        <begin position="22"/>
        <end position="175"/>
    </location>
</feature>
<comment type="caution">
    <text evidence="2">The sequence shown here is derived from an EMBL/GenBank/DDBJ whole genome shotgun (WGS) entry which is preliminary data.</text>
</comment>
<keyword evidence="3" id="KW-1185">Reference proteome</keyword>
<organism evidence="2 3">
    <name type="scientific">Allacma fusca</name>
    <dbReference type="NCBI Taxonomy" id="39272"/>
    <lineage>
        <taxon>Eukaryota</taxon>
        <taxon>Metazoa</taxon>
        <taxon>Ecdysozoa</taxon>
        <taxon>Arthropoda</taxon>
        <taxon>Hexapoda</taxon>
        <taxon>Collembola</taxon>
        <taxon>Symphypleona</taxon>
        <taxon>Sminthuridae</taxon>
        <taxon>Allacma</taxon>
    </lineage>
</organism>
<accession>A0A8J2JQ76</accession>
<dbReference type="OrthoDB" id="10560768at2759"/>
<evidence type="ECO:0000313" key="2">
    <source>
        <dbReference type="EMBL" id="CAG7724259.1"/>
    </source>
</evidence>
<name>A0A8J2JQ76_9HEXA</name>
<protein>
    <submittedName>
        <fullName evidence="2">Uncharacterized protein</fullName>
    </submittedName>
</protein>